<dbReference type="AlphaFoldDB" id="A0A8J7FIE3"/>
<evidence type="ECO:0000313" key="2">
    <source>
        <dbReference type="EMBL" id="MBE9608372.1"/>
    </source>
</evidence>
<evidence type="ECO:0000313" key="3">
    <source>
        <dbReference type="Proteomes" id="UP000604481"/>
    </source>
</evidence>
<sequence>MRTLALLAALLGCPLALPAHAAVVCHAQNLAEAAQCNAKHAKAKRNWQAQMEGRDLPREAGQPLDMALPPPVEVFTQLLGTPPAYVSFDDPGYSESRVALFALDKPDRFALVLPYSISLREKDGQGLLPYITFLPETPQMLVFIIALPDGRWPEQGKPQVLAYTSIPSDTGCALGGLPATGGNPMPERLTVQRFAALPDRVFLNLETGWMEGYAGGGGRFVEQRLIELEKPALLSAPIRYREPQYTVGGETALYDRACAPAWYSQSLAGSWNKDGTRQHHEYYGEWRWEVVPSKNKGWSPKLQLLDLTASSRKKAVVARWSTSSLRDPFELIDKRLEQNPINGFD</sequence>
<evidence type="ECO:0000256" key="1">
    <source>
        <dbReference type="SAM" id="SignalP"/>
    </source>
</evidence>
<comment type="caution">
    <text evidence="2">The sequence shown here is derived from an EMBL/GenBank/DDBJ whole genome shotgun (WGS) entry which is preliminary data.</text>
</comment>
<keyword evidence="1" id="KW-0732">Signal</keyword>
<feature type="chain" id="PRO_5035210757" evidence="1">
    <location>
        <begin position="22"/>
        <end position="345"/>
    </location>
</feature>
<gene>
    <name evidence="2" type="ORF">INR99_03325</name>
</gene>
<keyword evidence="3" id="KW-1185">Reference proteome</keyword>
<feature type="signal peptide" evidence="1">
    <location>
        <begin position="1"/>
        <end position="21"/>
    </location>
</feature>
<reference evidence="2 3" key="1">
    <citation type="submission" date="2020-10" db="EMBL/GenBank/DDBJ databases">
        <title>The genome sequence of Chitinilyticum litopenaei 4Y14.</title>
        <authorList>
            <person name="Liu Y."/>
        </authorList>
    </citation>
    <scope>NUCLEOTIDE SEQUENCE [LARGE SCALE GENOMIC DNA]</scope>
    <source>
        <strain evidence="2 3">4Y14</strain>
    </source>
</reference>
<organism evidence="2 3">
    <name type="scientific">Chitinilyticum piscinae</name>
    <dbReference type="NCBI Taxonomy" id="2866724"/>
    <lineage>
        <taxon>Bacteria</taxon>
        <taxon>Pseudomonadati</taxon>
        <taxon>Pseudomonadota</taxon>
        <taxon>Betaproteobacteria</taxon>
        <taxon>Neisseriales</taxon>
        <taxon>Chitinibacteraceae</taxon>
        <taxon>Chitinilyticum</taxon>
    </lineage>
</organism>
<proteinExistence type="predicted"/>
<protein>
    <submittedName>
        <fullName evidence="2">Uncharacterized protein</fullName>
    </submittedName>
</protein>
<dbReference type="EMBL" id="JADFUA010000001">
    <property type="protein sequence ID" value="MBE9608372.1"/>
    <property type="molecule type" value="Genomic_DNA"/>
</dbReference>
<dbReference type="Proteomes" id="UP000604481">
    <property type="component" value="Unassembled WGS sequence"/>
</dbReference>
<dbReference type="RefSeq" id="WP_194114862.1">
    <property type="nucleotide sequence ID" value="NZ_JADFUA010000001.1"/>
</dbReference>
<accession>A0A8J7FIE3</accession>
<name>A0A8J7FIE3_9NEIS</name>